<dbReference type="RefSeq" id="XP_056524880.1">
    <property type="nucleotide sequence ID" value="XM_056662767.1"/>
</dbReference>
<dbReference type="EMBL" id="JAPQKL010000002">
    <property type="protein sequence ID" value="KAJ5143236.1"/>
    <property type="molecule type" value="Genomic_DNA"/>
</dbReference>
<reference evidence="2" key="1">
    <citation type="submission" date="2022-11" db="EMBL/GenBank/DDBJ databases">
        <authorList>
            <person name="Petersen C."/>
        </authorList>
    </citation>
    <scope>NUCLEOTIDE SEQUENCE</scope>
    <source>
        <strain evidence="2">IBT 22155</strain>
    </source>
</reference>
<comment type="caution">
    <text evidence="2">The sequence shown here is derived from an EMBL/GenBank/DDBJ whole genome shotgun (WGS) entry which is preliminary data.</text>
</comment>
<protein>
    <submittedName>
        <fullName evidence="2">Uncharacterized protein</fullName>
    </submittedName>
</protein>
<name>A0A9W9L8Z3_9EURO</name>
<proteinExistence type="predicted"/>
<feature type="region of interest" description="Disordered" evidence="1">
    <location>
        <begin position="102"/>
        <end position="131"/>
    </location>
</feature>
<feature type="compositionally biased region" description="Basic and acidic residues" evidence="1">
    <location>
        <begin position="1"/>
        <end position="21"/>
    </location>
</feature>
<evidence type="ECO:0000313" key="2">
    <source>
        <dbReference type="EMBL" id="KAJ5143236.1"/>
    </source>
</evidence>
<dbReference type="Proteomes" id="UP001149079">
    <property type="component" value="Unassembled WGS sequence"/>
</dbReference>
<evidence type="ECO:0000256" key="1">
    <source>
        <dbReference type="SAM" id="MobiDB-lite"/>
    </source>
</evidence>
<dbReference type="AlphaFoldDB" id="A0A9W9L8Z3"/>
<dbReference type="GeneID" id="81401937"/>
<sequence length="180" mass="20260">MMGDKRIAEETEPDSVDKNGDRSSNMPTIDCEGDPVLCNVGGYFLIPSPPSRPATPQLYYEKHPPWCPVAEDNDFEMTRTCEPVDLGSVWADYRARRGKSTPVQFLPSDESDDAISSGSCEGYLDDETPDEVDVVSGDEDGERYYSMVAPHVRPKSPIEMLEDQSLRFYGLRQEYYPSEE</sequence>
<dbReference type="OrthoDB" id="4291164at2759"/>
<keyword evidence="3" id="KW-1185">Reference proteome</keyword>
<organism evidence="2 3">
    <name type="scientific">Penicillium bovifimosum</name>
    <dbReference type="NCBI Taxonomy" id="126998"/>
    <lineage>
        <taxon>Eukaryota</taxon>
        <taxon>Fungi</taxon>
        <taxon>Dikarya</taxon>
        <taxon>Ascomycota</taxon>
        <taxon>Pezizomycotina</taxon>
        <taxon>Eurotiomycetes</taxon>
        <taxon>Eurotiomycetidae</taxon>
        <taxon>Eurotiales</taxon>
        <taxon>Aspergillaceae</taxon>
        <taxon>Penicillium</taxon>
    </lineage>
</organism>
<accession>A0A9W9L8Z3</accession>
<gene>
    <name evidence="2" type="ORF">N7515_002023</name>
</gene>
<evidence type="ECO:0000313" key="3">
    <source>
        <dbReference type="Proteomes" id="UP001149079"/>
    </source>
</evidence>
<reference evidence="2" key="2">
    <citation type="journal article" date="2023" name="IMA Fungus">
        <title>Comparative genomic study of the Penicillium genus elucidates a diverse pangenome and 15 lateral gene transfer events.</title>
        <authorList>
            <person name="Petersen C."/>
            <person name="Sorensen T."/>
            <person name="Nielsen M.R."/>
            <person name="Sondergaard T.E."/>
            <person name="Sorensen J.L."/>
            <person name="Fitzpatrick D.A."/>
            <person name="Frisvad J.C."/>
            <person name="Nielsen K.L."/>
        </authorList>
    </citation>
    <scope>NUCLEOTIDE SEQUENCE</scope>
    <source>
        <strain evidence="2">IBT 22155</strain>
    </source>
</reference>
<feature type="region of interest" description="Disordered" evidence="1">
    <location>
        <begin position="1"/>
        <end position="30"/>
    </location>
</feature>